<dbReference type="AlphaFoldDB" id="A0A917K0L1"/>
<dbReference type="EMBL" id="BMQA01000001">
    <property type="protein sequence ID" value="GGI96019.1"/>
    <property type="molecule type" value="Genomic_DNA"/>
</dbReference>
<reference evidence="1" key="1">
    <citation type="journal article" date="2014" name="Int. J. Syst. Evol. Microbiol.">
        <title>Complete genome sequence of Corynebacterium casei LMG S-19264T (=DSM 44701T), isolated from a smear-ripened cheese.</title>
        <authorList>
            <consortium name="US DOE Joint Genome Institute (JGI-PGF)"/>
            <person name="Walter F."/>
            <person name="Albersmeier A."/>
            <person name="Kalinowski J."/>
            <person name="Ruckert C."/>
        </authorList>
    </citation>
    <scope>NUCLEOTIDE SEQUENCE</scope>
    <source>
        <strain evidence="1">JCM 3086</strain>
    </source>
</reference>
<dbReference type="Proteomes" id="UP000657574">
    <property type="component" value="Unassembled WGS sequence"/>
</dbReference>
<comment type="caution">
    <text evidence="1">The sequence shown here is derived from an EMBL/GenBank/DDBJ whole genome shotgun (WGS) entry which is preliminary data.</text>
</comment>
<evidence type="ECO:0000313" key="2">
    <source>
        <dbReference type="Proteomes" id="UP000657574"/>
    </source>
</evidence>
<dbReference type="RefSeq" id="WP_189309104.1">
    <property type="nucleotide sequence ID" value="NZ_BMQA01000001.1"/>
</dbReference>
<gene>
    <name evidence="1" type="ORF">GCM10010121_003090</name>
</gene>
<proteinExistence type="predicted"/>
<keyword evidence="2" id="KW-1185">Reference proteome</keyword>
<sequence length="71" mass="7543">MAHGAHHSPLLPPHPDLGLARDCEHCLGWGTVVTLDDRHELCPTCQPESGGGEAAPDAPAPVAYLKARRRS</sequence>
<reference evidence="1" key="2">
    <citation type="submission" date="2020-09" db="EMBL/GenBank/DDBJ databases">
        <authorList>
            <person name="Sun Q."/>
            <person name="Ohkuma M."/>
        </authorList>
    </citation>
    <scope>NUCLEOTIDE SEQUENCE</scope>
    <source>
        <strain evidence="1">JCM 3086</strain>
    </source>
</reference>
<evidence type="ECO:0000313" key="1">
    <source>
        <dbReference type="EMBL" id="GGI96019.1"/>
    </source>
</evidence>
<name>A0A917K0L1_9ACTN</name>
<protein>
    <submittedName>
        <fullName evidence="1">Uncharacterized protein</fullName>
    </submittedName>
</protein>
<accession>A0A917K0L1</accession>
<organism evidence="1 2">
    <name type="scientific">Streptomyces brasiliensis</name>
    <dbReference type="NCBI Taxonomy" id="1954"/>
    <lineage>
        <taxon>Bacteria</taxon>
        <taxon>Bacillati</taxon>
        <taxon>Actinomycetota</taxon>
        <taxon>Actinomycetes</taxon>
        <taxon>Kitasatosporales</taxon>
        <taxon>Streptomycetaceae</taxon>
        <taxon>Streptomyces</taxon>
    </lineage>
</organism>